<keyword evidence="9 12" id="KW-0411">Iron-sulfur</keyword>
<dbReference type="GO" id="GO:0050660">
    <property type="term" value="F:flavin adenine dinucleotide binding"/>
    <property type="evidence" value="ECO:0007669"/>
    <property type="project" value="InterPro"/>
</dbReference>
<feature type="binding site" evidence="12">
    <location>
        <position position="262"/>
    </location>
    <ligand>
        <name>[2Fe-2S] cluster</name>
        <dbReference type="ChEBI" id="CHEBI:190135"/>
    </ligand>
</feature>
<evidence type="ECO:0000256" key="3">
    <source>
        <dbReference type="ARBA" id="ARBA00022630"/>
    </source>
</evidence>
<feature type="binding site" evidence="12">
    <location>
        <position position="265"/>
    </location>
    <ligand>
        <name>[2Fe-2S] cluster</name>
        <dbReference type="ChEBI" id="CHEBI:190135"/>
    </ligand>
</feature>
<keyword evidence="8 12" id="KW-0408">Iron</keyword>
<dbReference type="RefSeq" id="WP_247066535.1">
    <property type="nucleotide sequence ID" value="NZ_CP094848.1"/>
</dbReference>
<dbReference type="Gene3D" id="2.10.240.10">
    <property type="entry name" value="Dihydroorotate dehydrogenase, electron transfer subunit"/>
    <property type="match status" value="1"/>
</dbReference>
<feature type="domain" description="FAD-binding FR-type" evidence="14">
    <location>
        <begin position="33"/>
        <end position="135"/>
    </location>
</feature>
<keyword evidence="7" id="KW-0249">Electron transport</keyword>
<evidence type="ECO:0000256" key="8">
    <source>
        <dbReference type="ARBA" id="ARBA00023004"/>
    </source>
</evidence>
<dbReference type="InterPro" id="IPR050353">
    <property type="entry name" value="PyrK_electron_transfer"/>
</dbReference>
<evidence type="ECO:0000256" key="5">
    <source>
        <dbReference type="ARBA" id="ARBA00022723"/>
    </source>
</evidence>
<dbReference type="EMBL" id="JAIBCX010000008">
    <property type="protein sequence ID" value="MCJ8353330.1"/>
    <property type="molecule type" value="Genomic_DNA"/>
</dbReference>
<dbReference type="PIRSF" id="PIRSF006816">
    <property type="entry name" value="Cyc3_hyd_g"/>
    <property type="match status" value="1"/>
</dbReference>
<evidence type="ECO:0000256" key="1">
    <source>
        <dbReference type="ARBA" id="ARBA00006422"/>
    </source>
</evidence>
<dbReference type="Pfam" id="PF10418">
    <property type="entry name" value="DHODB_Fe-S_bind"/>
    <property type="match status" value="1"/>
</dbReference>
<evidence type="ECO:0000256" key="6">
    <source>
        <dbReference type="ARBA" id="ARBA00022827"/>
    </source>
</evidence>
<dbReference type="PROSITE" id="PS51384">
    <property type="entry name" value="FAD_FR"/>
    <property type="match status" value="1"/>
</dbReference>
<comment type="cofactor">
    <cofactor evidence="10">
        <name>[2Fe-2S] cluster</name>
        <dbReference type="ChEBI" id="CHEBI:190135"/>
    </cofactor>
</comment>
<protein>
    <submittedName>
        <fullName evidence="15">Dihydroorotate dehydrogenase electron transfer subunit</fullName>
    </submittedName>
</protein>
<dbReference type="InterPro" id="IPR037117">
    <property type="entry name" value="Dihydroorotate_DH_ele_sf"/>
</dbReference>
<reference evidence="15" key="1">
    <citation type="journal article" date="2021" name="Polymers (Basel)">
        <title>Highly Stretchable Bacterial Cellulose Produced by Komagataeibacter hansenii SI1.</title>
        <authorList>
            <person name="Cielecka I."/>
            <person name="Ryngajllo M."/>
            <person name="Maniukiewicz W."/>
            <person name="Bielecki S."/>
        </authorList>
    </citation>
    <scope>NUCLEOTIDE SEQUENCE</scope>
    <source>
        <strain evidence="15">SI1</strain>
    </source>
</reference>
<comment type="similarity">
    <text evidence="1">Belongs to the PyrK family.</text>
</comment>
<dbReference type="PANTHER" id="PTHR43513:SF3">
    <property type="entry name" value="DIHYDROOROTATE DEHYDROGENASE B (NAD(+)), ELECTRON TRANSFER SUBUNIT-RELATED"/>
    <property type="match status" value="1"/>
</dbReference>
<dbReference type="InterPro" id="IPR012165">
    <property type="entry name" value="Cyt_c3_hydrogenase_gsu"/>
</dbReference>
<dbReference type="InterPro" id="IPR017927">
    <property type="entry name" value="FAD-bd_FR_type"/>
</dbReference>
<feature type="binding site" evidence="12">
    <location>
        <position position="281"/>
    </location>
    <ligand>
        <name>[2Fe-2S] cluster</name>
        <dbReference type="ChEBI" id="CHEBI:190135"/>
    </ligand>
</feature>
<gene>
    <name evidence="15" type="ORF">K1W68_04870</name>
</gene>
<evidence type="ECO:0000256" key="11">
    <source>
        <dbReference type="PIRSR" id="PIRSR006816-1"/>
    </source>
</evidence>
<evidence type="ECO:0000256" key="9">
    <source>
        <dbReference type="ARBA" id="ARBA00023014"/>
    </source>
</evidence>
<keyword evidence="4 12" id="KW-0001">2Fe-2S</keyword>
<accession>A0AAW5EQ17</accession>
<evidence type="ECO:0000256" key="13">
    <source>
        <dbReference type="SAM" id="MobiDB-lite"/>
    </source>
</evidence>
<organism evidence="15 16">
    <name type="scientific">Novacetimonas hansenii</name>
    <name type="common">Komagataeibacter hansenii</name>
    <dbReference type="NCBI Taxonomy" id="436"/>
    <lineage>
        <taxon>Bacteria</taxon>
        <taxon>Pseudomonadati</taxon>
        <taxon>Pseudomonadota</taxon>
        <taxon>Alphaproteobacteria</taxon>
        <taxon>Acetobacterales</taxon>
        <taxon>Acetobacteraceae</taxon>
        <taxon>Novacetimonas</taxon>
    </lineage>
</organism>
<dbReference type="Gene3D" id="2.40.30.10">
    <property type="entry name" value="Translation factors"/>
    <property type="match status" value="1"/>
</dbReference>
<keyword evidence="3 11" id="KW-0285">Flavoprotein</keyword>
<name>A0AAW5EQ17_NOVHA</name>
<comment type="caution">
    <text evidence="15">The sequence shown here is derived from an EMBL/GenBank/DDBJ whole genome shotgun (WGS) entry which is preliminary data.</text>
</comment>
<evidence type="ECO:0000256" key="7">
    <source>
        <dbReference type="ARBA" id="ARBA00022982"/>
    </source>
</evidence>
<feature type="binding site" evidence="12">
    <location>
        <position position="257"/>
    </location>
    <ligand>
        <name>[2Fe-2S] cluster</name>
        <dbReference type="ChEBI" id="CHEBI:190135"/>
    </ligand>
</feature>
<dbReference type="SUPFAM" id="SSF52343">
    <property type="entry name" value="Ferredoxin reductase-like, C-terminal NADP-linked domain"/>
    <property type="match status" value="1"/>
</dbReference>
<dbReference type="GO" id="GO:0051537">
    <property type="term" value="F:2 iron, 2 sulfur cluster binding"/>
    <property type="evidence" value="ECO:0007669"/>
    <property type="project" value="UniProtKB-KW"/>
</dbReference>
<dbReference type="CDD" id="cd06218">
    <property type="entry name" value="DHOD_e_trans"/>
    <property type="match status" value="1"/>
</dbReference>
<evidence type="ECO:0000256" key="4">
    <source>
        <dbReference type="ARBA" id="ARBA00022714"/>
    </source>
</evidence>
<reference evidence="15" key="2">
    <citation type="submission" date="2022-03" db="EMBL/GenBank/DDBJ databases">
        <authorList>
            <person name="Ryngajllo M."/>
            <person name="Jacek P."/>
            <person name="Kubiak K."/>
        </authorList>
    </citation>
    <scope>NUCLEOTIDE SEQUENCE</scope>
    <source>
        <strain evidence="15">SI1</strain>
    </source>
</reference>
<dbReference type="GO" id="GO:0046872">
    <property type="term" value="F:metal ion binding"/>
    <property type="evidence" value="ECO:0007669"/>
    <property type="project" value="UniProtKB-KW"/>
</dbReference>
<comment type="cofactor">
    <cofactor evidence="11">
        <name>FAD</name>
        <dbReference type="ChEBI" id="CHEBI:57692"/>
    </cofactor>
    <text evidence="11">Binds 1 FAD per subunit.</text>
</comment>
<dbReference type="InterPro" id="IPR019480">
    <property type="entry name" value="Dihydroorotate_DH_Fe-S-bd"/>
</dbReference>
<dbReference type="GO" id="GO:0016491">
    <property type="term" value="F:oxidoreductase activity"/>
    <property type="evidence" value="ECO:0007669"/>
    <property type="project" value="InterPro"/>
</dbReference>
<dbReference type="SUPFAM" id="SSF63380">
    <property type="entry name" value="Riboflavin synthase domain-like"/>
    <property type="match status" value="1"/>
</dbReference>
<keyword evidence="5 12" id="KW-0479">Metal-binding</keyword>
<dbReference type="GO" id="GO:0006221">
    <property type="term" value="P:pyrimidine nucleotide biosynthetic process"/>
    <property type="evidence" value="ECO:0007669"/>
    <property type="project" value="InterPro"/>
</dbReference>
<dbReference type="PANTHER" id="PTHR43513">
    <property type="entry name" value="DIHYDROOROTATE DEHYDROGENASE B (NAD(+)), ELECTRON TRANSFER SUBUNIT"/>
    <property type="match status" value="1"/>
</dbReference>
<evidence type="ECO:0000256" key="2">
    <source>
        <dbReference type="ARBA" id="ARBA00022448"/>
    </source>
</evidence>
<dbReference type="AlphaFoldDB" id="A0AAW5EQ17"/>
<feature type="region of interest" description="Disordered" evidence="13">
    <location>
        <begin position="1"/>
        <end position="21"/>
    </location>
</feature>
<dbReference type="InterPro" id="IPR039261">
    <property type="entry name" value="FNR_nucleotide-bd"/>
</dbReference>
<evidence type="ECO:0000259" key="14">
    <source>
        <dbReference type="PROSITE" id="PS51384"/>
    </source>
</evidence>
<proteinExistence type="inferred from homology"/>
<evidence type="ECO:0000313" key="15">
    <source>
        <dbReference type="EMBL" id="MCJ8353330.1"/>
    </source>
</evidence>
<keyword evidence="2" id="KW-0813">Transport</keyword>
<feature type="binding site" evidence="11">
    <location>
        <begin position="110"/>
        <end position="111"/>
    </location>
    <ligand>
        <name>FAD</name>
        <dbReference type="ChEBI" id="CHEBI:57692"/>
    </ligand>
</feature>
<dbReference type="Proteomes" id="UP001202887">
    <property type="component" value="Unassembled WGS sequence"/>
</dbReference>
<dbReference type="Gene3D" id="3.40.50.80">
    <property type="entry name" value="Nucleotide-binding domain of ferredoxin-NADP reductase (FNR) module"/>
    <property type="match status" value="1"/>
</dbReference>
<evidence type="ECO:0000256" key="10">
    <source>
        <dbReference type="ARBA" id="ARBA00034078"/>
    </source>
</evidence>
<sequence>MAHTIQHLSHDLYPEPGQEHATGVPAPAFHPTVAEEDATVLSNMAVNAQYWHLVIQASPLAAAASPGQFYQLQCPPAHGATPYLRRPMSLYGTDPATGQIQFLYKVTGSGTRGLSTLVPSDTIRILGPLGKGYDLAGHLRHIVVIGRGVGLATLAPLAEAAHIAGIGVTAILSARSPELIVSADRFNMNGMSVIPVTDTQGNSDPAWIEQALRGLISADRCDALFTCGSSRLLHMLRALAVEFDLPGQVALEQQMACGLGMCFCCVRDFASAHGTVTRRVCLDGPVFDIRETLA</sequence>
<evidence type="ECO:0000256" key="12">
    <source>
        <dbReference type="PIRSR" id="PIRSR006816-2"/>
    </source>
</evidence>
<dbReference type="InterPro" id="IPR017938">
    <property type="entry name" value="Riboflavin_synthase-like_b-brl"/>
</dbReference>
<evidence type="ECO:0000313" key="16">
    <source>
        <dbReference type="Proteomes" id="UP001202887"/>
    </source>
</evidence>
<keyword evidence="6 11" id="KW-0274">FAD</keyword>
<feature type="binding site" evidence="11">
    <location>
        <begin position="86"/>
        <end position="89"/>
    </location>
    <ligand>
        <name>FAD</name>
        <dbReference type="ChEBI" id="CHEBI:57692"/>
    </ligand>
</feature>
<comment type="cofactor">
    <cofactor evidence="12">
        <name>[2Fe-2S] cluster</name>
        <dbReference type="ChEBI" id="CHEBI:190135"/>
    </cofactor>
    <text evidence="12">Binds 1 [2Fe-2S] cluster per subunit.</text>
</comment>